<accession>A0A382RHI1</accession>
<evidence type="ECO:0000256" key="5">
    <source>
        <dbReference type="ARBA" id="ARBA00023136"/>
    </source>
</evidence>
<evidence type="ECO:0000256" key="2">
    <source>
        <dbReference type="ARBA" id="ARBA00022475"/>
    </source>
</evidence>
<evidence type="ECO:0000256" key="3">
    <source>
        <dbReference type="ARBA" id="ARBA00022692"/>
    </source>
</evidence>
<dbReference type="GO" id="GO:0005886">
    <property type="term" value="C:plasma membrane"/>
    <property type="evidence" value="ECO:0007669"/>
    <property type="project" value="UniProtKB-SubCell"/>
</dbReference>
<protein>
    <recommendedName>
        <fullName evidence="8">Polysaccharide biosynthesis protein C-terminal domain-containing protein</fullName>
    </recommendedName>
</protein>
<feature type="non-terminal residue" evidence="7">
    <location>
        <position position="231"/>
    </location>
</feature>
<feature type="transmembrane region" description="Helical" evidence="6">
    <location>
        <begin position="12"/>
        <end position="34"/>
    </location>
</feature>
<dbReference type="AlphaFoldDB" id="A0A382RHI1"/>
<evidence type="ECO:0000313" key="7">
    <source>
        <dbReference type="EMBL" id="SVC97143.1"/>
    </source>
</evidence>
<dbReference type="PANTHER" id="PTHR30250">
    <property type="entry name" value="PST FAMILY PREDICTED COLANIC ACID TRANSPORTER"/>
    <property type="match status" value="1"/>
</dbReference>
<keyword evidence="4 6" id="KW-1133">Transmembrane helix</keyword>
<feature type="transmembrane region" description="Helical" evidence="6">
    <location>
        <begin position="116"/>
        <end position="136"/>
    </location>
</feature>
<comment type="subcellular location">
    <subcellularLocation>
        <location evidence="1">Cell membrane</location>
        <topology evidence="1">Multi-pass membrane protein</topology>
    </subcellularLocation>
</comment>
<reference evidence="7" key="1">
    <citation type="submission" date="2018-05" db="EMBL/GenBank/DDBJ databases">
        <authorList>
            <person name="Lanie J.A."/>
            <person name="Ng W.-L."/>
            <person name="Kazmierczak K.M."/>
            <person name="Andrzejewski T.M."/>
            <person name="Davidsen T.M."/>
            <person name="Wayne K.J."/>
            <person name="Tettelin H."/>
            <person name="Glass J.I."/>
            <person name="Rusch D."/>
            <person name="Podicherti R."/>
            <person name="Tsui H.-C.T."/>
            <person name="Winkler M.E."/>
        </authorList>
    </citation>
    <scope>NUCLEOTIDE SEQUENCE</scope>
</reference>
<dbReference type="Pfam" id="PF01943">
    <property type="entry name" value="Polysacc_synt"/>
    <property type="match status" value="1"/>
</dbReference>
<dbReference type="InterPro" id="IPR050833">
    <property type="entry name" value="Poly_Biosynth_Transport"/>
</dbReference>
<organism evidence="7">
    <name type="scientific">marine metagenome</name>
    <dbReference type="NCBI Taxonomy" id="408172"/>
    <lineage>
        <taxon>unclassified sequences</taxon>
        <taxon>metagenomes</taxon>
        <taxon>ecological metagenomes</taxon>
    </lineage>
</organism>
<evidence type="ECO:0000256" key="4">
    <source>
        <dbReference type="ARBA" id="ARBA00022989"/>
    </source>
</evidence>
<evidence type="ECO:0000256" key="1">
    <source>
        <dbReference type="ARBA" id="ARBA00004651"/>
    </source>
</evidence>
<keyword evidence="2" id="KW-1003">Cell membrane</keyword>
<feature type="transmembrane region" description="Helical" evidence="6">
    <location>
        <begin position="80"/>
        <end position="104"/>
    </location>
</feature>
<gene>
    <name evidence="7" type="ORF">METZ01_LOCUS349997</name>
</gene>
<dbReference type="EMBL" id="UINC01121758">
    <property type="protein sequence ID" value="SVC97143.1"/>
    <property type="molecule type" value="Genomic_DNA"/>
</dbReference>
<feature type="transmembrane region" description="Helical" evidence="6">
    <location>
        <begin position="176"/>
        <end position="192"/>
    </location>
</feature>
<keyword evidence="3 6" id="KW-0812">Transmembrane</keyword>
<keyword evidence="5 6" id="KW-0472">Membrane</keyword>
<dbReference type="InterPro" id="IPR002797">
    <property type="entry name" value="Polysacc_synth"/>
</dbReference>
<feature type="transmembrane region" description="Helical" evidence="6">
    <location>
        <begin position="40"/>
        <end position="59"/>
    </location>
</feature>
<sequence length="231" mass="25614">MQGLSFIRSSLIYLFGSGINGVLPLLFLPILTRYLTPTDYGIVATSLVLVNMLTLFVGFNTSGLIAQSHFAGDSNSHQRLVSTNINTAGVITAILLILLTILKYPISEAIKFPPMWVPLMAIIALFSVIQSIYFVILQIREEPKKFVVLQLLFTGLNFAIAIILIVGMGFDWRGRMLATIISGIIITVICIYSLNHQLGLFRLAFYKSSFRKLLSFGIPLVPHFIGGWVMT</sequence>
<name>A0A382RHI1_9ZZZZ</name>
<evidence type="ECO:0008006" key="8">
    <source>
        <dbReference type="Google" id="ProtNLM"/>
    </source>
</evidence>
<feature type="transmembrane region" description="Helical" evidence="6">
    <location>
        <begin position="213"/>
        <end position="230"/>
    </location>
</feature>
<evidence type="ECO:0000256" key="6">
    <source>
        <dbReference type="SAM" id="Phobius"/>
    </source>
</evidence>
<dbReference type="PANTHER" id="PTHR30250:SF11">
    <property type="entry name" value="O-ANTIGEN TRANSPORTER-RELATED"/>
    <property type="match status" value="1"/>
</dbReference>
<feature type="transmembrane region" description="Helical" evidence="6">
    <location>
        <begin position="148"/>
        <end position="170"/>
    </location>
</feature>
<proteinExistence type="predicted"/>